<dbReference type="InParanoid" id="A0A1W4W9D5"/>
<dbReference type="InterPro" id="IPR037185">
    <property type="entry name" value="EmrE-like"/>
</dbReference>
<keyword evidence="1" id="KW-1133">Transmembrane helix</keyword>
<keyword evidence="2" id="KW-1185">Reference proteome</keyword>
<evidence type="ECO:0000313" key="2">
    <source>
        <dbReference type="Proteomes" id="UP000192223"/>
    </source>
</evidence>
<dbReference type="InterPro" id="IPR039632">
    <property type="entry name" value="TMEM42"/>
</dbReference>
<gene>
    <name evidence="3" type="primary">LOC108733791</name>
</gene>
<evidence type="ECO:0000256" key="1">
    <source>
        <dbReference type="SAM" id="Phobius"/>
    </source>
</evidence>
<dbReference type="STRING" id="224129.A0A1W4W9D5"/>
<dbReference type="RefSeq" id="XP_018320606.1">
    <property type="nucleotide sequence ID" value="XM_018465104.1"/>
</dbReference>
<keyword evidence="1" id="KW-0472">Membrane</keyword>
<dbReference type="OrthoDB" id="5854584at2759"/>
<feature type="transmembrane region" description="Helical" evidence="1">
    <location>
        <begin position="68"/>
        <end position="90"/>
    </location>
</feature>
<organism evidence="2 3">
    <name type="scientific">Agrilus planipennis</name>
    <name type="common">Emerald ash borer</name>
    <name type="synonym">Agrilus marcopoli</name>
    <dbReference type="NCBI Taxonomy" id="224129"/>
    <lineage>
        <taxon>Eukaryota</taxon>
        <taxon>Metazoa</taxon>
        <taxon>Ecdysozoa</taxon>
        <taxon>Arthropoda</taxon>
        <taxon>Hexapoda</taxon>
        <taxon>Insecta</taxon>
        <taxon>Pterygota</taxon>
        <taxon>Neoptera</taxon>
        <taxon>Endopterygota</taxon>
        <taxon>Coleoptera</taxon>
        <taxon>Polyphaga</taxon>
        <taxon>Elateriformia</taxon>
        <taxon>Buprestoidea</taxon>
        <taxon>Buprestidae</taxon>
        <taxon>Agrilinae</taxon>
        <taxon>Agrilus</taxon>
    </lineage>
</organism>
<dbReference type="AlphaFoldDB" id="A0A1W4W9D5"/>
<dbReference type="SUPFAM" id="SSF103481">
    <property type="entry name" value="Multidrug resistance efflux transporter EmrE"/>
    <property type="match status" value="1"/>
</dbReference>
<dbReference type="Proteomes" id="UP000192223">
    <property type="component" value="Unplaced"/>
</dbReference>
<dbReference type="PANTHER" id="PTHR31965">
    <property type="entry name" value="TRANSMEMBRANE PROTEIN 42"/>
    <property type="match status" value="1"/>
</dbReference>
<reference evidence="3" key="1">
    <citation type="submission" date="2025-08" db="UniProtKB">
        <authorList>
            <consortium name="RefSeq"/>
        </authorList>
    </citation>
    <scope>IDENTIFICATION</scope>
    <source>
        <tissue evidence="3">Entire body</tissue>
    </source>
</reference>
<dbReference type="KEGG" id="apln:108733791"/>
<dbReference type="PANTHER" id="PTHR31965:SF1">
    <property type="entry name" value="TRANSMEMBRANE PROTEIN 42"/>
    <property type="match status" value="1"/>
</dbReference>
<sequence length="114" mass="12471">MIVNKSYFAVLAGTFAAFGSLFGKLSGLEAFKGYLFVCRILFFCLMIVSNSVSLTMFTKALHNSLSSLYATVTCAATNYIISGCLGIFFFQEETSSLWWCGIGLILFGLNLVAR</sequence>
<keyword evidence="1" id="KW-0812">Transmembrane</keyword>
<accession>A0A1W4W9D5</accession>
<dbReference type="GeneID" id="108733791"/>
<feature type="transmembrane region" description="Helical" evidence="1">
    <location>
        <begin position="96"/>
        <end position="113"/>
    </location>
</feature>
<proteinExistence type="predicted"/>
<evidence type="ECO:0000313" key="3">
    <source>
        <dbReference type="RefSeq" id="XP_018320606.1"/>
    </source>
</evidence>
<dbReference type="Gene3D" id="1.10.3730.20">
    <property type="match status" value="1"/>
</dbReference>
<name>A0A1W4W9D5_AGRPL</name>
<feature type="transmembrane region" description="Helical" evidence="1">
    <location>
        <begin position="33"/>
        <end position="56"/>
    </location>
</feature>
<protein>
    <submittedName>
        <fullName evidence="3">Uncharacterized protein LOC108733791</fullName>
    </submittedName>
</protein>